<dbReference type="InterPro" id="IPR058314">
    <property type="entry name" value="DUF8001"/>
</dbReference>
<dbReference type="RefSeq" id="WP_256410171.1">
    <property type="nucleotide sequence ID" value="NZ_JANHDN010000012.1"/>
</dbReference>
<feature type="domain" description="DUF8001" evidence="1">
    <location>
        <begin position="1"/>
        <end position="77"/>
    </location>
</feature>
<dbReference type="AlphaFoldDB" id="A0ABD6ALS8"/>
<dbReference type="Pfam" id="PF26008">
    <property type="entry name" value="DUF8001"/>
    <property type="match status" value="1"/>
</dbReference>
<dbReference type="EMBL" id="JBHTBL010000010">
    <property type="protein sequence ID" value="MFC7325117.1"/>
    <property type="molecule type" value="Genomic_DNA"/>
</dbReference>
<gene>
    <name evidence="2" type="ORF">ACFQMF_11070</name>
</gene>
<evidence type="ECO:0000313" key="2">
    <source>
        <dbReference type="EMBL" id="MFC7325117.1"/>
    </source>
</evidence>
<proteinExistence type="predicted"/>
<reference evidence="2 3" key="1">
    <citation type="journal article" date="2019" name="Int. J. Syst. Evol. Microbiol.">
        <title>The Global Catalogue of Microorganisms (GCM) 10K type strain sequencing project: providing services to taxonomists for standard genome sequencing and annotation.</title>
        <authorList>
            <consortium name="The Broad Institute Genomics Platform"/>
            <consortium name="The Broad Institute Genome Sequencing Center for Infectious Disease"/>
            <person name="Wu L."/>
            <person name="Ma J."/>
        </authorList>
    </citation>
    <scope>NUCLEOTIDE SEQUENCE [LARGE SCALE GENOMIC DNA]</scope>
    <source>
        <strain evidence="2 3">CGMCC 1.12554</strain>
    </source>
</reference>
<name>A0ABD6ALS8_9EURY</name>
<comment type="caution">
    <text evidence="2">The sequence shown here is derived from an EMBL/GenBank/DDBJ whole genome shotgun (WGS) entry which is preliminary data.</text>
</comment>
<accession>A0ABD6ALS8</accession>
<evidence type="ECO:0000259" key="1">
    <source>
        <dbReference type="Pfam" id="PF26008"/>
    </source>
</evidence>
<organism evidence="2 3">
    <name type="scientific">Halorubrum rutilum</name>
    <dbReference type="NCBI Taxonomy" id="1364933"/>
    <lineage>
        <taxon>Archaea</taxon>
        <taxon>Methanobacteriati</taxon>
        <taxon>Methanobacteriota</taxon>
        <taxon>Stenosarchaea group</taxon>
        <taxon>Halobacteria</taxon>
        <taxon>Halobacteriales</taxon>
        <taxon>Haloferacaceae</taxon>
        <taxon>Halorubrum</taxon>
    </lineage>
</organism>
<evidence type="ECO:0000313" key="3">
    <source>
        <dbReference type="Proteomes" id="UP001596545"/>
    </source>
</evidence>
<keyword evidence="3" id="KW-1185">Reference proteome</keyword>
<dbReference type="Proteomes" id="UP001596545">
    <property type="component" value="Unassembled WGS sequence"/>
</dbReference>
<protein>
    <recommendedName>
        <fullName evidence="1">DUF8001 domain-containing protein</fullName>
    </recommendedName>
</protein>
<sequence length="80" mass="8956">MSEVLRIEAGELSADEIIDALNDGRRILVDVELAGGRHEVVLRYDGETYHCDTPTNLHRHAEESEMRGCIDRMGYADPDG</sequence>